<feature type="region of interest" description="Disordered" evidence="5">
    <location>
        <begin position="1111"/>
        <end position="1174"/>
    </location>
</feature>
<organism evidence="7 8">
    <name type="scientific">Leptomonas seymouri</name>
    <dbReference type="NCBI Taxonomy" id="5684"/>
    <lineage>
        <taxon>Eukaryota</taxon>
        <taxon>Discoba</taxon>
        <taxon>Euglenozoa</taxon>
        <taxon>Kinetoplastea</taxon>
        <taxon>Metakinetoplastina</taxon>
        <taxon>Trypanosomatida</taxon>
        <taxon>Trypanosomatidae</taxon>
        <taxon>Leishmaniinae</taxon>
        <taxon>Leptomonas</taxon>
    </lineage>
</organism>
<feature type="compositionally biased region" description="Low complexity" evidence="5">
    <location>
        <begin position="831"/>
        <end position="843"/>
    </location>
</feature>
<dbReference type="GO" id="GO:0016020">
    <property type="term" value="C:membrane"/>
    <property type="evidence" value="ECO:0007669"/>
    <property type="project" value="TreeGrafter"/>
</dbReference>
<comment type="similarity">
    <text evidence="1">Belongs to the ATP-dependent AMP-binding enzyme family.</text>
</comment>
<accession>A0A0N1PDV0</accession>
<dbReference type="Gene3D" id="3.40.50.12780">
    <property type="entry name" value="N-terminal domain of ligase-like"/>
    <property type="match status" value="2"/>
</dbReference>
<feature type="domain" description="AMP-dependent synthetase/ligase" evidence="6">
    <location>
        <begin position="640"/>
        <end position="754"/>
    </location>
</feature>
<dbReference type="PANTHER" id="PTHR43272">
    <property type="entry name" value="LONG-CHAIN-FATTY-ACID--COA LIGASE"/>
    <property type="match status" value="1"/>
</dbReference>
<evidence type="ECO:0000256" key="2">
    <source>
        <dbReference type="ARBA" id="ARBA00022598"/>
    </source>
</evidence>
<gene>
    <name evidence="7" type="ORF">ABL78_4803</name>
</gene>
<comment type="caution">
    <text evidence="7">The sequence shown here is derived from an EMBL/GenBank/DDBJ whole genome shotgun (WGS) entry which is preliminary data.</text>
</comment>
<feature type="region of interest" description="Disordered" evidence="5">
    <location>
        <begin position="61"/>
        <end position="86"/>
    </location>
</feature>
<name>A0A0N1PDV0_LEPSE</name>
<feature type="region of interest" description="Disordered" evidence="5">
    <location>
        <begin position="749"/>
        <end position="788"/>
    </location>
</feature>
<keyword evidence="3" id="KW-0547">Nucleotide-binding</keyword>
<feature type="region of interest" description="Disordered" evidence="5">
    <location>
        <begin position="385"/>
        <end position="411"/>
    </location>
</feature>
<dbReference type="GO" id="GO:0005524">
    <property type="term" value="F:ATP binding"/>
    <property type="evidence" value="ECO:0007669"/>
    <property type="project" value="UniProtKB-KW"/>
</dbReference>
<feature type="compositionally biased region" description="Low complexity" evidence="5">
    <location>
        <begin position="265"/>
        <end position="277"/>
    </location>
</feature>
<feature type="compositionally biased region" description="Gly residues" evidence="5">
    <location>
        <begin position="1225"/>
        <end position="1235"/>
    </location>
</feature>
<evidence type="ECO:0000256" key="1">
    <source>
        <dbReference type="ARBA" id="ARBA00006432"/>
    </source>
</evidence>
<dbReference type="GO" id="GO:0005783">
    <property type="term" value="C:endoplasmic reticulum"/>
    <property type="evidence" value="ECO:0007669"/>
    <property type="project" value="TreeGrafter"/>
</dbReference>
<keyword evidence="2 7" id="KW-0436">Ligase</keyword>
<dbReference type="GO" id="GO:0004467">
    <property type="term" value="F:long-chain fatty acid-CoA ligase activity"/>
    <property type="evidence" value="ECO:0007669"/>
    <property type="project" value="TreeGrafter"/>
</dbReference>
<dbReference type="InterPro" id="IPR042099">
    <property type="entry name" value="ANL_N_sf"/>
</dbReference>
<feature type="region of interest" description="Disordered" evidence="5">
    <location>
        <begin position="1224"/>
        <end position="1266"/>
    </location>
</feature>
<feature type="compositionally biased region" description="Low complexity" evidence="5">
    <location>
        <begin position="879"/>
        <end position="895"/>
    </location>
</feature>
<feature type="region of interest" description="Disordered" evidence="5">
    <location>
        <begin position="254"/>
        <end position="313"/>
    </location>
</feature>
<dbReference type="Pfam" id="PF00501">
    <property type="entry name" value="AMP-binding"/>
    <property type="match status" value="2"/>
</dbReference>
<evidence type="ECO:0000256" key="4">
    <source>
        <dbReference type="ARBA" id="ARBA00022840"/>
    </source>
</evidence>
<evidence type="ECO:0000259" key="6">
    <source>
        <dbReference type="Pfam" id="PF00501"/>
    </source>
</evidence>
<dbReference type="SUPFAM" id="SSF56801">
    <property type="entry name" value="Acetyl-CoA synthetase-like"/>
    <property type="match status" value="1"/>
</dbReference>
<feature type="compositionally biased region" description="Polar residues" evidence="5">
    <location>
        <begin position="1157"/>
        <end position="1172"/>
    </location>
</feature>
<feature type="compositionally biased region" description="Acidic residues" evidence="5">
    <location>
        <begin position="922"/>
        <end position="933"/>
    </location>
</feature>
<protein>
    <submittedName>
        <fullName evidence="7">Putative long-chain-fatty-acid-CoA ligase</fullName>
    </submittedName>
</protein>
<dbReference type="EMBL" id="LJSK01000146">
    <property type="protein sequence ID" value="KPI86148.1"/>
    <property type="molecule type" value="Genomic_DNA"/>
</dbReference>
<keyword evidence="4" id="KW-0067">ATP-binding</keyword>
<feature type="region of interest" description="Disordered" evidence="5">
    <location>
        <begin position="803"/>
        <end position="933"/>
    </location>
</feature>
<dbReference type="PANTHER" id="PTHR43272:SF83">
    <property type="entry name" value="ACYL-COA SYNTHETASE LONG-CHAIN, ISOFORM J"/>
    <property type="match status" value="1"/>
</dbReference>
<feature type="compositionally biased region" description="Polar residues" evidence="5">
    <location>
        <begin position="759"/>
        <end position="772"/>
    </location>
</feature>
<dbReference type="VEuPathDB" id="TriTrypDB:Lsey_0146_0150"/>
<feature type="compositionally biased region" description="Low complexity" evidence="5">
    <location>
        <begin position="813"/>
        <end position="823"/>
    </location>
</feature>
<dbReference type="Proteomes" id="UP000038009">
    <property type="component" value="Unassembled WGS sequence"/>
</dbReference>
<evidence type="ECO:0000256" key="3">
    <source>
        <dbReference type="ARBA" id="ARBA00022741"/>
    </source>
</evidence>
<proteinExistence type="inferred from homology"/>
<sequence>MGALLVTLLQCRSNQTLYPNVCATQGLQVTCQRPCSVPLITPHAHRRQPSLLPEAVAVNHDDTSNAPHHRAPIRASPSSSEQEAHPDLRPHRLLALGALGNPTEKSGAIPNVASVSTDENVIAAGEDEVLEQQRRQEQLCLGLTCPPGFPEDAEGSKQASNAIYRYTLPGAPPHAAVTPSIHSTALAAATHAVIPLAGTVNCPPLPPPACGTHTSPYLDDGQSTQQGGDGDSHARPARRHPPRLTAVLVFAAAAASHPNNNGDARTTPRSRTPLRLSQPGGAGSRNGCRHSAIRNSESEERATIGPEDDSGIGGVMDDADEELGPMDCADAFQYFYGREEAYRDVESIVYAAPSRAALATRKGAVRNFYLTQRVALRGNAHTSLAAEEWPLTPPPGIPQDPGRDAPPHHPSAAASLLAAPAATSAAMDDAVPPRAAAAPLGQPTDPSLSLQGAGSLHPLGNVTNIINYDNNARPSLDNTVPTSGVAQAEGRARARGICVDTSAHPADAAFDPAEKLPSDAGRFVSLVEEMYVTCRRIGHAPVVCWRSVDRITALPVASRSFFGMGGGTNNAANSALQNARGEVEDDVSHLPGASDATVKAAPQRRTAVGFFKSYSHKSSGKEDFVDEKTRSDAARASLLYYLGPQQYITASVWWSRVEAFGCGLRSIGLCPGDYLAIVEDTRWEWLVTCYAAWSTGLVVVAFDASDRTMRRVAVDTHGEMKAVVCNPQVHRRLRRHFQVAAAQAAQQAEEEASKHIHTGLTTGDSRSSNWSVSDERSVGNCSETASVGNGAATAGIENVCRSDSIDRSRPVGAAASTSASTTAPSRLHLKQSPPQGRGQQQQQHTTPLFIIARSVVPARDEEERRKACATNPKGRSDLAAPTDAGASPTSAAGSGSRRGRRGRDADAPPQHENGVLPRTTDDDTLEDSDEEDEEALWWSDILSYGEAELAAWRQRKAREWRQFQRAQARMRLQQQQRQRWARSGMTAYMDANETRDLSGPAAALRQQQSGMPANSALSAVGSRDGSANSTCITAPAVVSTAATARSTPAITAVMANASAAAGVVTSASTAPTTALQQLDAMGSSGGGSVPGFAHASSSATGGPCIQRTTPMATPPFQARTPSPQHARTTPPFHMMHSATSPFVGPGPATPPATAAAQSAQHNSSSVRSATQPPLTPLRADDLAFILYTEGEPKGVLLTHGAVKASMVAHQEYIDTTDIGVDDGLQKGGGGWGSGGNIHPMDSHSSSSNTKDRNGGGESGANGDGRLSRSYASARMPALRSRTAPAGRPSYLAYLPLHHISEFMAQTTFLIRGVLVCYGTRRTLFDDFALPHGDLTEYKPTVFPALPATLARLHRAVQAMLFTGYRKLLFEAAYEARRQAIRRGLQSPFVLSTIFAQPRELLGGRCRLVLSREAPLHPRDQEYVEVVCGVSVVQQYGPAETAGCGLQQAYCVGHLGTVGGPLGPTQVKLRDVASGWTHLRERPTGELLLSGPTIMAGYYRQPELTAEVLEKCGWFHSRMIAERCPDGAFRLIASLRPHHACTSNGQHIDLEKLEARYGSHPLCAPGGICLLVHPYRRYICGLVISNEARVRAFVQAQASASASAGASVGVGGGDRPSTALSQRVLSPSFSTVAPSQASPLSSPCAAASPLTALASASAEPGWWPQCLRDPALHTAAAKSLVAWVSEDSGSSEGDLGGAVAPHERVRHVRVLNDVWSAAQHTRTVTGRLFRYGLHCRYSGVIYELFSEPD</sequence>
<feature type="domain" description="AMP-dependent synthetase/ligase" evidence="6">
    <location>
        <begin position="1284"/>
        <end position="1498"/>
    </location>
</feature>
<reference evidence="7 8" key="1">
    <citation type="journal article" date="2015" name="PLoS Pathog.">
        <title>Leptomonas seymouri: Adaptations to the Dixenous Life Cycle Analyzed by Genome Sequencing, Transcriptome Profiling and Co-infection with Leishmania donovani.</title>
        <authorList>
            <person name="Kraeva N."/>
            <person name="Butenko A."/>
            <person name="Hlavacova J."/>
            <person name="Kostygov A."/>
            <person name="Myskova J."/>
            <person name="Grybchuk D."/>
            <person name="Lestinova T."/>
            <person name="Votypka J."/>
            <person name="Volf P."/>
            <person name="Opperdoes F."/>
            <person name="Flegontov P."/>
            <person name="Lukes J."/>
            <person name="Yurchenko V."/>
        </authorList>
    </citation>
    <scope>NUCLEOTIDE SEQUENCE [LARGE SCALE GENOMIC DNA]</scope>
    <source>
        <strain evidence="7 8">ATCC 30220</strain>
    </source>
</reference>
<dbReference type="InterPro" id="IPR000873">
    <property type="entry name" value="AMP-dep_synth/lig_dom"/>
</dbReference>
<evidence type="ECO:0000256" key="5">
    <source>
        <dbReference type="SAM" id="MobiDB-lite"/>
    </source>
</evidence>
<feature type="region of interest" description="Disordered" evidence="5">
    <location>
        <begin position="435"/>
        <end position="454"/>
    </location>
</feature>
<dbReference type="OrthoDB" id="1700726at2759"/>
<evidence type="ECO:0000313" key="7">
    <source>
        <dbReference type="EMBL" id="KPI86148.1"/>
    </source>
</evidence>
<keyword evidence="8" id="KW-1185">Reference proteome</keyword>
<dbReference type="OMA" id="EYVEVVC"/>
<evidence type="ECO:0000313" key="8">
    <source>
        <dbReference type="Proteomes" id="UP000038009"/>
    </source>
</evidence>
<feature type="region of interest" description="Disordered" evidence="5">
    <location>
        <begin position="211"/>
        <end position="238"/>
    </location>
</feature>